<name>A0ABX0FWT3_STASC</name>
<sequence length="81" mass="9884">MYGWKVLRFYRKYEDIIAYTIGTPQFNNGAIEGINQKVKLIKRVSYGYRNFYNFKNRIFIIFRLYKRPKKKTMPLFNSEIA</sequence>
<gene>
    <name evidence="2" type="ORF">C1O36_02850</name>
</gene>
<dbReference type="PANTHER" id="PTHR33498">
    <property type="entry name" value="TRANSPOSASE FOR INSERTION SEQUENCE ELEMENT IS1557"/>
    <property type="match status" value="1"/>
</dbReference>
<dbReference type="InterPro" id="IPR002560">
    <property type="entry name" value="Transposase_DDE"/>
</dbReference>
<organism evidence="2 3">
    <name type="scientific">Staphylococcus schleiferi</name>
    <dbReference type="NCBI Taxonomy" id="1295"/>
    <lineage>
        <taxon>Bacteria</taxon>
        <taxon>Bacillati</taxon>
        <taxon>Bacillota</taxon>
        <taxon>Bacilli</taxon>
        <taxon>Bacillales</taxon>
        <taxon>Staphylococcaceae</taxon>
        <taxon>Staphylococcus</taxon>
    </lineage>
</organism>
<keyword evidence="3" id="KW-1185">Reference proteome</keyword>
<evidence type="ECO:0000313" key="2">
    <source>
        <dbReference type="EMBL" id="NHA33473.1"/>
    </source>
</evidence>
<dbReference type="InterPro" id="IPR047951">
    <property type="entry name" value="Transpos_ISL3"/>
</dbReference>
<evidence type="ECO:0000313" key="3">
    <source>
        <dbReference type="Proteomes" id="UP000572988"/>
    </source>
</evidence>
<dbReference type="PANTHER" id="PTHR33498:SF1">
    <property type="entry name" value="TRANSPOSASE FOR INSERTION SEQUENCE ELEMENT IS1557"/>
    <property type="match status" value="1"/>
</dbReference>
<accession>A0ABX0FWT3</accession>
<dbReference type="Proteomes" id="UP000572988">
    <property type="component" value="Unassembled WGS sequence"/>
</dbReference>
<proteinExistence type="predicted"/>
<protein>
    <recommendedName>
        <fullName evidence="1">Transposase IS204/IS1001/IS1096/IS1165 DDE domain-containing protein</fullName>
    </recommendedName>
</protein>
<dbReference type="Pfam" id="PF01610">
    <property type="entry name" value="DDE_Tnp_ISL3"/>
    <property type="match status" value="1"/>
</dbReference>
<reference evidence="2 3" key="1">
    <citation type="submission" date="2018-01" db="EMBL/GenBank/DDBJ databases">
        <title>Complete genome sequence of Staphylococcus Scheliferi isolated from human.</title>
        <authorList>
            <person name="Abouelkhair M.A."/>
            <person name="Bemis D.A."/>
            <person name="Kania S.A."/>
        </authorList>
    </citation>
    <scope>NUCLEOTIDE SEQUENCE [LARGE SCALE GENOMIC DNA]</scope>
    <source>
        <strain evidence="2 3">ATCC 43808</strain>
    </source>
</reference>
<evidence type="ECO:0000259" key="1">
    <source>
        <dbReference type="Pfam" id="PF01610"/>
    </source>
</evidence>
<dbReference type="EMBL" id="POVK01000006">
    <property type="protein sequence ID" value="NHA33473.1"/>
    <property type="molecule type" value="Genomic_DNA"/>
</dbReference>
<feature type="domain" description="Transposase IS204/IS1001/IS1096/IS1165 DDE" evidence="1">
    <location>
        <begin position="10"/>
        <end position="58"/>
    </location>
</feature>
<comment type="caution">
    <text evidence="2">The sequence shown here is derived from an EMBL/GenBank/DDBJ whole genome shotgun (WGS) entry which is preliminary data.</text>
</comment>